<dbReference type="Proteomes" id="UP000499080">
    <property type="component" value="Unassembled WGS sequence"/>
</dbReference>
<comment type="caution">
    <text evidence="1">The sequence shown here is derived from an EMBL/GenBank/DDBJ whole genome shotgun (WGS) entry which is preliminary data.</text>
</comment>
<name>A0A4Y2KQA3_ARAVE</name>
<evidence type="ECO:0000313" key="2">
    <source>
        <dbReference type="Proteomes" id="UP000499080"/>
    </source>
</evidence>
<evidence type="ECO:0000313" key="1">
    <source>
        <dbReference type="EMBL" id="GBN04561.1"/>
    </source>
</evidence>
<reference evidence="1 2" key="1">
    <citation type="journal article" date="2019" name="Sci. Rep.">
        <title>Orb-weaving spider Araneus ventricosus genome elucidates the spidroin gene catalogue.</title>
        <authorList>
            <person name="Kono N."/>
            <person name="Nakamura H."/>
            <person name="Ohtoshi R."/>
            <person name="Moran D.A.P."/>
            <person name="Shinohara A."/>
            <person name="Yoshida Y."/>
            <person name="Fujiwara M."/>
            <person name="Mori M."/>
            <person name="Tomita M."/>
            <person name="Arakawa K."/>
        </authorList>
    </citation>
    <scope>NUCLEOTIDE SEQUENCE [LARGE SCALE GENOMIC DNA]</scope>
</reference>
<dbReference type="OrthoDB" id="6626714at2759"/>
<proteinExistence type="predicted"/>
<sequence>MLLLQLQKYYQQQTPLSSPDKSSSNSEGEEEFVPYFAKIKHETDSQEQNVTLQKKLFTHHVTSALDRNKVSDLKTVRIMVPIEAALGEDTSSLSISLSTVHKVRKKARSEFINVVVKNYSPKYPITIHRDSKIFSDIWVQKLLTIYQLLCLEMQKKNSLELQSCHLEPEKMQP</sequence>
<keyword evidence="2" id="KW-1185">Reference proteome</keyword>
<gene>
    <name evidence="1" type="ORF">AVEN_257155_1</name>
</gene>
<dbReference type="EMBL" id="BGPR01004895">
    <property type="protein sequence ID" value="GBN04561.1"/>
    <property type="molecule type" value="Genomic_DNA"/>
</dbReference>
<accession>A0A4Y2KQA3</accession>
<dbReference type="AlphaFoldDB" id="A0A4Y2KQA3"/>
<protein>
    <submittedName>
        <fullName evidence="1">Uncharacterized protein</fullName>
    </submittedName>
</protein>
<organism evidence="1 2">
    <name type="scientific">Araneus ventricosus</name>
    <name type="common">Orbweaver spider</name>
    <name type="synonym">Epeira ventricosa</name>
    <dbReference type="NCBI Taxonomy" id="182803"/>
    <lineage>
        <taxon>Eukaryota</taxon>
        <taxon>Metazoa</taxon>
        <taxon>Ecdysozoa</taxon>
        <taxon>Arthropoda</taxon>
        <taxon>Chelicerata</taxon>
        <taxon>Arachnida</taxon>
        <taxon>Araneae</taxon>
        <taxon>Araneomorphae</taxon>
        <taxon>Entelegynae</taxon>
        <taxon>Araneoidea</taxon>
        <taxon>Araneidae</taxon>
        <taxon>Araneus</taxon>
    </lineage>
</organism>